<feature type="region of interest" description="Disordered" evidence="1">
    <location>
        <begin position="84"/>
        <end position="109"/>
    </location>
</feature>
<sequence>MVSRLFFRFLAVCIITKTVESACSAKCSPHFTLPCSFGAFDRCLLKDCEAKCRRDEGRAVYGCFCRGSIEGPTLRSCFCGPTNRHTGGKQPTHDAGKKPSKPGKKLKKP</sequence>
<dbReference type="EMBL" id="CATQJA010002662">
    <property type="protein sequence ID" value="CAJ0580949.1"/>
    <property type="molecule type" value="Genomic_DNA"/>
</dbReference>
<gene>
    <name evidence="2" type="ORF">MSPICULIGERA_LOCUS19122</name>
</gene>
<evidence type="ECO:0000313" key="3">
    <source>
        <dbReference type="Proteomes" id="UP001177023"/>
    </source>
</evidence>
<comment type="caution">
    <text evidence="2">The sequence shown here is derived from an EMBL/GenBank/DDBJ whole genome shotgun (WGS) entry which is preliminary data.</text>
</comment>
<evidence type="ECO:0000256" key="1">
    <source>
        <dbReference type="SAM" id="MobiDB-lite"/>
    </source>
</evidence>
<protein>
    <submittedName>
        <fullName evidence="2">Uncharacterized protein</fullName>
    </submittedName>
</protein>
<dbReference type="AlphaFoldDB" id="A0AA36D758"/>
<proteinExistence type="predicted"/>
<accession>A0AA36D758</accession>
<feature type="non-terminal residue" evidence="2">
    <location>
        <position position="1"/>
    </location>
</feature>
<reference evidence="2" key="1">
    <citation type="submission" date="2023-06" db="EMBL/GenBank/DDBJ databases">
        <authorList>
            <person name="Delattre M."/>
        </authorList>
    </citation>
    <scope>NUCLEOTIDE SEQUENCE</scope>
    <source>
        <strain evidence="2">AF72</strain>
    </source>
</reference>
<feature type="compositionally biased region" description="Basic residues" evidence="1">
    <location>
        <begin position="98"/>
        <end position="109"/>
    </location>
</feature>
<keyword evidence="3" id="KW-1185">Reference proteome</keyword>
<organism evidence="2 3">
    <name type="scientific">Mesorhabditis spiculigera</name>
    <dbReference type="NCBI Taxonomy" id="96644"/>
    <lineage>
        <taxon>Eukaryota</taxon>
        <taxon>Metazoa</taxon>
        <taxon>Ecdysozoa</taxon>
        <taxon>Nematoda</taxon>
        <taxon>Chromadorea</taxon>
        <taxon>Rhabditida</taxon>
        <taxon>Rhabditina</taxon>
        <taxon>Rhabditomorpha</taxon>
        <taxon>Rhabditoidea</taxon>
        <taxon>Rhabditidae</taxon>
        <taxon>Mesorhabditinae</taxon>
        <taxon>Mesorhabditis</taxon>
    </lineage>
</organism>
<name>A0AA36D758_9BILA</name>
<dbReference type="Proteomes" id="UP001177023">
    <property type="component" value="Unassembled WGS sequence"/>
</dbReference>
<evidence type="ECO:0000313" key="2">
    <source>
        <dbReference type="EMBL" id="CAJ0580949.1"/>
    </source>
</evidence>